<comment type="caution">
    <text evidence="1">The sequence shown here is derived from an EMBL/GenBank/DDBJ whole genome shotgun (WGS) entry which is preliminary data.</text>
</comment>
<sequence length="146" mass="16274">MIGKDTAKEKALLESRSDIDLYMVELGNFEDMLDDIARSYPHVLVISDVCGGIDADALCMHTYLRSPETKTLIISDTEAGYHRLEATGFSCKGFMLHQQRHAIVRAVNVINDGESWLSRKLVTTLLNQLATGALSGKRKLQLVKHQ</sequence>
<name>A0A0A0BJL3_9GAMM</name>
<dbReference type="AlphaFoldDB" id="A0A0A0BJL3"/>
<dbReference type="STRING" id="392484.LP43_0594"/>
<proteinExistence type="predicted"/>
<gene>
    <name evidence="1" type="ORF">LP43_0594</name>
</gene>
<dbReference type="EMBL" id="JRQD01000001">
    <property type="protein sequence ID" value="KGM08171.1"/>
    <property type="molecule type" value="Genomic_DNA"/>
</dbReference>
<evidence type="ECO:0000313" key="2">
    <source>
        <dbReference type="Proteomes" id="UP000029999"/>
    </source>
</evidence>
<dbReference type="Proteomes" id="UP000029999">
    <property type="component" value="Unassembled WGS sequence"/>
</dbReference>
<protein>
    <submittedName>
        <fullName evidence="1">Uncharacterized protein</fullName>
    </submittedName>
</protein>
<accession>A0A0A0BJL3</accession>
<organism evidence="1 2">
    <name type="scientific">Methylophaga thiooxydans</name>
    <dbReference type="NCBI Taxonomy" id="392484"/>
    <lineage>
        <taxon>Bacteria</taxon>
        <taxon>Pseudomonadati</taxon>
        <taxon>Pseudomonadota</taxon>
        <taxon>Gammaproteobacteria</taxon>
        <taxon>Thiotrichales</taxon>
        <taxon>Piscirickettsiaceae</taxon>
        <taxon>Methylophaga</taxon>
    </lineage>
</organism>
<evidence type="ECO:0000313" key="1">
    <source>
        <dbReference type="EMBL" id="KGM08171.1"/>
    </source>
</evidence>
<reference evidence="1 2" key="1">
    <citation type="submission" date="2014-09" db="EMBL/GenBank/DDBJ databases">
        <authorList>
            <person name="Grob C."/>
            <person name="Taubert M."/>
            <person name="Howat A.M."/>
            <person name="Burns O.J."/>
            <person name="Dixon J.L."/>
            <person name="Chen Y."/>
            <person name="Murrell J.C."/>
        </authorList>
    </citation>
    <scope>NUCLEOTIDE SEQUENCE [LARGE SCALE GENOMIC DNA]</scope>
    <source>
        <strain evidence="1">L4</strain>
    </source>
</reference>
<dbReference type="Gene3D" id="3.40.50.2300">
    <property type="match status" value="1"/>
</dbReference>